<organism evidence="2 3">
    <name type="scientific">Desulfurella amilsii</name>
    <dbReference type="NCBI Taxonomy" id="1562698"/>
    <lineage>
        <taxon>Bacteria</taxon>
        <taxon>Pseudomonadati</taxon>
        <taxon>Campylobacterota</taxon>
        <taxon>Desulfurellia</taxon>
        <taxon>Desulfurellales</taxon>
        <taxon>Desulfurellaceae</taxon>
        <taxon>Desulfurella</taxon>
    </lineage>
</organism>
<sequence>MHLDPFFVFGSQNNYTIFSFIYAFFIKLLGLDLTAIVLLIVG</sequence>
<keyword evidence="3" id="KW-1185">Reference proteome</keyword>
<feature type="transmembrane region" description="Helical" evidence="1">
    <location>
        <begin position="20"/>
        <end position="41"/>
    </location>
</feature>
<dbReference type="Proteomes" id="UP000194141">
    <property type="component" value="Unassembled WGS sequence"/>
</dbReference>
<evidence type="ECO:0000256" key="1">
    <source>
        <dbReference type="SAM" id="Phobius"/>
    </source>
</evidence>
<dbReference type="AlphaFoldDB" id="A0A1X4XW75"/>
<dbReference type="STRING" id="1562698.DESAMIL20_1328"/>
<gene>
    <name evidence="2" type="ORF">DESAMIL20_1328</name>
</gene>
<reference evidence="2 3" key="1">
    <citation type="journal article" date="2017" name="Front. Microbiol.">
        <title>Genome Sequence of Desulfurella amilsii Strain TR1 and Comparative Genomics of Desulfurellaceae Family.</title>
        <authorList>
            <person name="Florentino A.P."/>
            <person name="Stams A.J."/>
            <person name="Sanchez-Andrea I."/>
        </authorList>
    </citation>
    <scope>NUCLEOTIDE SEQUENCE [LARGE SCALE GENOMIC DNA]</scope>
    <source>
        <strain evidence="2 3">TR1</strain>
    </source>
</reference>
<keyword evidence="1" id="KW-0812">Transmembrane</keyword>
<name>A0A1X4XW75_9BACT</name>
<comment type="caution">
    <text evidence="2">The sequence shown here is derived from an EMBL/GenBank/DDBJ whole genome shotgun (WGS) entry which is preliminary data.</text>
</comment>
<protein>
    <submittedName>
        <fullName evidence="2">Uncharacterized protein</fullName>
    </submittedName>
</protein>
<evidence type="ECO:0000313" key="3">
    <source>
        <dbReference type="Proteomes" id="UP000194141"/>
    </source>
</evidence>
<evidence type="ECO:0000313" key="2">
    <source>
        <dbReference type="EMBL" id="OSS41775.1"/>
    </source>
</evidence>
<dbReference type="EMBL" id="MDSU01000018">
    <property type="protein sequence ID" value="OSS41775.1"/>
    <property type="molecule type" value="Genomic_DNA"/>
</dbReference>
<proteinExistence type="predicted"/>
<accession>A0A1X4XW75</accession>
<keyword evidence="1" id="KW-0472">Membrane</keyword>
<keyword evidence="1" id="KW-1133">Transmembrane helix</keyword>